<evidence type="ECO:0000256" key="1">
    <source>
        <dbReference type="SAM" id="MobiDB-lite"/>
    </source>
</evidence>
<dbReference type="Proteomes" id="UP001164743">
    <property type="component" value="Chromosome 5A"/>
</dbReference>
<protein>
    <submittedName>
        <fullName evidence="2">Uncharacterized protein</fullName>
    </submittedName>
</protein>
<dbReference type="EMBL" id="CP110425">
    <property type="protein sequence ID" value="WAQ84719.1"/>
    <property type="molecule type" value="Genomic_DNA"/>
</dbReference>
<reference evidence="2" key="1">
    <citation type="submission" date="2022-10" db="EMBL/GenBank/DDBJ databases">
        <title>Puccinia triticina Genome sequencing and assembly.</title>
        <authorList>
            <person name="Li C."/>
        </authorList>
    </citation>
    <scope>NUCLEOTIDE SEQUENCE</scope>
    <source>
        <strain evidence="2">Pt15</strain>
    </source>
</reference>
<accession>A0ABY7CHJ8</accession>
<gene>
    <name evidence="2" type="ORF">PtA15_5A292</name>
</gene>
<evidence type="ECO:0000313" key="3">
    <source>
        <dbReference type="Proteomes" id="UP001164743"/>
    </source>
</evidence>
<evidence type="ECO:0000313" key="2">
    <source>
        <dbReference type="EMBL" id="WAQ84719.1"/>
    </source>
</evidence>
<keyword evidence="3" id="KW-1185">Reference proteome</keyword>
<sequence length="500" mass="56365">MAVDEPKDLLATEVPEQLAPILEPDQLLGAFGGLEIVDDVINYNCSRFHKATNYDRKSPAVLLVSLKTALFYVTEQSSLYTSSCLLKLDCMLIELIIAQGLNPSSPPQKIAFEHTSVLNSLPKTTQTVMQRLAIEPDLLFFVCCPSCFATYPDGSTGPERCTHRLPDDSEESTEPDGTGVRDKSRKKPYLCGTPLFKDFASSKPTPVRCLAIQDLYSWLGRLFSREGIEDALNQTAVKSQAPYDASLDHTRRKVTRIIFWFSNAGELEITYLTNFGQVGNLRALLQSGNLPASLEPFVQQIRELYEPIPFVPQSQVQHRQSSLEHNMFSHLVTRLNELFPLNNCEWVPSDEWHKAKSKSKLAPVNSLVQVVSNFKRGEEIFMSMQKSKKNCAVALKPDAKIKYGMIDKIFVHSRTPPGLLLQTDTWLAVKPLHPVPRTNNPFAQLSKYAFNVSLRTLEQNPIYIVHSDKVLAHCAWLKYRPGELNSKITYETYALVCLNR</sequence>
<name>A0ABY7CHJ8_9BASI</name>
<proteinExistence type="predicted"/>
<dbReference type="GeneID" id="77809932"/>
<feature type="region of interest" description="Disordered" evidence="1">
    <location>
        <begin position="156"/>
        <end position="185"/>
    </location>
</feature>
<organism evidence="2 3">
    <name type="scientific">Puccinia triticina</name>
    <dbReference type="NCBI Taxonomy" id="208348"/>
    <lineage>
        <taxon>Eukaryota</taxon>
        <taxon>Fungi</taxon>
        <taxon>Dikarya</taxon>
        <taxon>Basidiomycota</taxon>
        <taxon>Pucciniomycotina</taxon>
        <taxon>Pucciniomycetes</taxon>
        <taxon>Pucciniales</taxon>
        <taxon>Pucciniaceae</taxon>
        <taxon>Puccinia</taxon>
    </lineage>
</organism>
<dbReference type="RefSeq" id="XP_053020274.1">
    <property type="nucleotide sequence ID" value="XM_053169037.1"/>
</dbReference>